<gene>
    <name evidence="1" type="ORF">LNV07_24015</name>
</gene>
<proteinExistence type="predicted"/>
<keyword evidence="2" id="KW-1185">Reference proteome</keyword>
<dbReference type="Proteomes" id="UP001209701">
    <property type="component" value="Unassembled WGS sequence"/>
</dbReference>
<name>A0ABT2YM72_9BURK</name>
<accession>A0ABT2YM72</accession>
<evidence type="ECO:0000313" key="2">
    <source>
        <dbReference type="Proteomes" id="UP001209701"/>
    </source>
</evidence>
<dbReference type="EMBL" id="JAJIRN010000012">
    <property type="protein sequence ID" value="MCV2371167.1"/>
    <property type="molecule type" value="Genomic_DNA"/>
</dbReference>
<dbReference type="RefSeq" id="WP_263573743.1">
    <property type="nucleotide sequence ID" value="NZ_JAJIRN010000012.1"/>
</dbReference>
<reference evidence="1 2" key="1">
    <citation type="submission" date="2021-11" db="EMBL/GenBank/DDBJ databases">
        <authorList>
            <person name="Liang Q."/>
            <person name="Mou H."/>
            <person name="Liu Z."/>
        </authorList>
    </citation>
    <scope>NUCLEOTIDE SEQUENCE [LARGE SCALE GENOMIC DNA]</scope>
    <source>
        <strain evidence="1 2">CHU3</strain>
    </source>
</reference>
<protein>
    <submittedName>
        <fullName evidence="1">Uncharacterized protein</fullName>
    </submittedName>
</protein>
<organism evidence="1 2">
    <name type="scientific">Roseateles oligotrophus</name>
    <dbReference type="NCBI Taxonomy" id="1769250"/>
    <lineage>
        <taxon>Bacteria</taxon>
        <taxon>Pseudomonadati</taxon>
        <taxon>Pseudomonadota</taxon>
        <taxon>Betaproteobacteria</taxon>
        <taxon>Burkholderiales</taxon>
        <taxon>Sphaerotilaceae</taxon>
        <taxon>Roseateles</taxon>
    </lineage>
</organism>
<evidence type="ECO:0000313" key="1">
    <source>
        <dbReference type="EMBL" id="MCV2371167.1"/>
    </source>
</evidence>
<comment type="caution">
    <text evidence="1">The sequence shown here is derived from an EMBL/GenBank/DDBJ whole genome shotgun (WGS) entry which is preliminary data.</text>
</comment>
<sequence length="107" mass="11671">MRCRDGRDAARLLDTLQAATTEGRRSLLNLGEGRGCANVVVLPLSRDAEQAAVLLLLERPHLYGELAAQWFALQYGFTPTEALSANSIGDLLHRLAVLPPLMMSDLN</sequence>